<evidence type="ECO:0000313" key="3">
    <source>
        <dbReference type="Proteomes" id="UP000298264"/>
    </source>
</evidence>
<evidence type="ECO:0000313" key="2">
    <source>
        <dbReference type="EMBL" id="TGN07222.1"/>
    </source>
</evidence>
<name>A0A4R9LP06_9LEPT</name>
<reference evidence="2" key="1">
    <citation type="journal article" date="2019" name="PLoS Negl. Trop. Dis.">
        <title>Revisiting the worldwide diversity of Leptospira species in the environment.</title>
        <authorList>
            <person name="Vincent A.T."/>
            <person name="Schiettekatte O."/>
            <person name="Bourhy P."/>
            <person name="Veyrier F.J."/>
            <person name="Picardeau M."/>
        </authorList>
    </citation>
    <scope>NUCLEOTIDE SEQUENCE [LARGE SCALE GENOMIC DNA]</scope>
    <source>
        <strain evidence="2">201400974</strain>
    </source>
</reference>
<dbReference type="InterPro" id="IPR016181">
    <property type="entry name" value="Acyl_CoA_acyltransferase"/>
</dbReference>
<accession>A0A4R9LP06</accession>
<keyword evidence="2" id="KW-0808">Transferase</keyword>
<comment type="caution">
    <text evidence="2">The sequence shown here is derived from an EMBL/GenBank/DDBJ whole genome shotgun (WGS) entry which is preliminary data.</text>
</comment>
<gene>
    <name evidence="2" type="ORF">EHS11_18090</name>
</gene>
<sequence>MSNKDFSIRPALPEDVEGVIPLIYSSGPKAWSFVFQEGVVGPFDFLRKAFLKRGNTISYSNHFVAIKGDLVVGSLIIYKQPVFLLLTVGTAIRIFFTYGIRALRVIGRGLKTEAMIQPPKSDCLYLGHISVSESERKKGIAKEIMRYAVSANPVSKKISLDVSVENESAISLYKSLGFQVVATRNLPGSPGIVPDHHYMEVERKDFKFS</sequence>
<dbReference type="AlphaFoldDB" id="A0A4R9LP06"/>
<dbReference type="InterPro" id="IPR000182">
    <property type="entry name" value="GNAT_dom"/>
</dbReference>
<dbReference type="Pfam" id="PF00583">
    <property type="entry name" value="Acetyltransf_1"/>
    <property type="match status" value="1"/>
</dbReference>
<dbReference type="Gene3D" id="3.40.630.30">
    <property type="match status" value="1"/>
</dbReference>
<dbReference type="OrthoDB" id="336415at2"/>
<protein>
    <submittedName>
        <fullName evidence="2">N-acetyltransferase</fullName>
    </submittedName>
</protein>
<dbReference type="EMBL" id="RQHV01000062">
    <property type="protein sequence ID" value="TGN07222.1"/>
    <property type="molecule type" value="Genomic_DNA"/>
</dbReference>
<organism evidence="2 3">
    <name type="scientific">Leptospira ilyithenensis</name>
    <dbReference type="NCBI Taxonomy" id="2484901"/>
    <lineage>
        <taxon>Bacteria</taxon>
        <taxon>Pseudomonadati</taxon>
        <taxon>Spirochaetota</taxon>
        <taxon>Spirochaetia</taxon>
        <taxon>Leptospirales</taxon>
        <taxon>Leptospiraceae</taxon>
        <taxon>Leptospira</taxon>
    </lineage>
</organism>
<dbReference type="Proteomes" id="UP000298264">
    <property type="component" value="Unassembled WGS sequence"/>
</dbReference>
<dbReference type="PROSITE" id="PS51186">
    <property type="entry name" value="GNAT"/>
    <property type="match status" value="1"/>
</dbReference>
<evidence type="ECO:0000259" key="1">
    <source>
        <dbReference type="PROSITE" id="PS51186"/>
    </source>
</evidence>
<proteinExistence type="predicted"/>
<keyword evidence="3" id="KW-1185">Reference proteome</keyword>
<feature type="domain" description="N-acetyltransferase" evidence="1">
    <location>
        <begin position="6"/>
        <end position="204"/>
    </location>
</feature>
<dbReference type="GO" id="GO:0016747">
    <property type="term" value="F:acyltransferase activity, transferring groups other than amino-acyl groups"/>
    <property type="evidence" value="ECO:0007669"/>
    <property type="project" value="InterPro"/>
</dbReference>
<dbReference type="SUPFAM" id="SSF55729">
    <property type="entry name" value="Acyl-CoA N-acyltransferases (Nat)"/>
    <property type="match status" value="1"/>
</dbReference>